<reference evidence="6 7" key="1">
    <citation type="submission" date="2023-07" db="EMBL/GenBank/DDBJ databases">
        <title>Genomic Encyclopedia of Type Strains, Phase IV (KMG-IV): sequencing the most valuable type-strain genomes for metagenomic binning, comparative biology and taxonomic classification.</title>
        <authorList>
            <person name="Goeker M."/>
        </authorList>
    </citation>
    <scope>NUCLEOTIDE SEQUENCE [LARGE SCALE GENOMIC DNA]</scope>
    <source>
        <strain evidence="6 7">DSM 25963</strain>
    </source>
</reference>
<comment type="caution">
    <text evidence="6">The sequence shown here is derived from an EMBL/GenBank/DDBJ whole genome shotgun (WGS) entry which is preliminary data.</text>
</comment>
<feature type="transmembrane region" description="Helical" evidence="5">
    <location>
        <begin position="207"/>
        <end position="226"/>
    </location>
</feature>
<dbReference type="PANTHER" id="PTHR42861">
    <property type="entry name" value="CALCIUM-TRANSPORTING ATPASE"/>
    <property type="match status" value="1"/>
</dbReference>
<evidence type="ECO:0000256" key="4">
    <source>
        <dbReference type="ARBA" id="ARBA00023136"/>
    </source>
</evidence>
<keyword evidence="2 5" id="KW-0812">Transmembrane</keyword>
<evidence type="ECO:0000256" key="2">
    <source>
        <dbReference type="ARBA" id="ARBA00022692"/>
    </source>
</evidence>
<evidence type="ECO:0000256" key="5">
    <source>
        <dbReference type="SAM" id="Phobius"/>
    </source>
</evidence>
<sequence>MTELIDFVRKDVDEVLAQLGTDREGLTTLDAIQNFGAMDVLCTDKTGTLTLNKIVVEKHLDIHGNEDDRVLRHAYLNSFYQTGLRNLMDVAILEYGAEKGFNGLEKIYKKVDEVPFDFVRRRMSVVLESEGGKRQLVTKGAVKEMLSICEYAEYKGEVVPLTDEIRLIQSIASWPLLLFTSAAVTVGTIVPFTSFGAKLGMMPLPGIYFLFLIATLLAYLTLAQYVKGRFIKRFGNVL</sequence>
<dbReference type="PROSITE" id="PS00154">
    <property type="entry name" value="ATPASE_E1_E2"/>
    <property type="match status" value="1"/>
</dbReference>
<keyword evidence="4 5" id="KW-0472">Membrane</keyword>
<organism evidence="6 7">
    <name type="scientific">Thermoanaerobacter pentosaceus</name>
    <dbReference type="NCBI Taxonomy" id="694059"/>
    <lineage>
        <taxon>Bacteria</taxon>
        <taxon>Bacillati</taxon>
        <taxon>Bacillota</taxon>
        <taxon>Clostridia</taxon>
        <taxon>Thermoanaerobacterales</taxon>
        <taxon>Thermoanaerobacteraceae</taxon>
        <taxon>Thermoanaerobacter</taxon>
    </lineage>
</organism>
<comment type="subcellular location">
    <subcellularLocation>
        <location evidence="1">Membrane</location>
    </subcellularLocation>
</comment>
<evidence type="ECO:0000256" key="1">
    <source>
        <dbReference type="ARBA" id="ARBA00004370"/>
    </source>
</evidence>
<keyword evidence="3 5" id="KW-1133">Transmembrane helix</keyword>
<evidence type="ECO:0000256" key="3">
    <source>
        <dbReference type="ARBA" id="ARBA00022989"/>
    </source>
</evidence>
<dbReference type="EMBL" id="JAURUP010000041">
    <property type="protein sequence ID" value="MDP9751922.1"/>
    <property type="molecule type" value="Genomic_DNA"/>
</dbReference>
<dbReference type="InterPro" id="IPR023299">
    <property type="entry name" value="ATPase_P-typ_cyto_dom_N"/>
</dbReference>
<evidence type="ECO:0000313" key="7">
    <source>
        <dbReference type="Proteomes" id="UP001223886"/>
    </source>
</evidence>
<proteinExistence type="predicted"/>
<dbReference type="InterPro" id="IPR018303">
    <property type="entry name" value="ATPase_P-typ_P_site"/>
</dbReference>
<dbReference type="Gene3D" id="3.40.1110.10">
    <property type="entry name" value="Calcium-transporting ATPase, cytoplasmic domain N"/>
    <property type="match status" value="1"/>
</dbReference>
<dbReference type="SUPFAM" id="SSF81660">
    <property type="entry name" value="Metal cation-transporting ATPase, ATP-binding domain N"/>
    <property type="match status" value="1"/>
</dbReference>
<gene>
    <name evidence="6" type="ORF">J2S24_002448</name>
</gene>
<keyword evidence="7" id="KW-1185">Reference proteome</keyword>
<dbReference type="Gene3D" id="3.40.50.1000">
    <property type="entry name" value="HAD superfamily/HAD-like"/>
    <property type="match status" value="1"/>
</dbReference>
<dbReference type="InterPro" id="IPR023214">
    <property type="entry name" value="HAD_sf"/>
</dbReference>
<feature type="transmembrane region" description="Helical" evidence="5">
    <location>
        <begin position="176"/>
        <end position="195"/>
    </location>
</feature>
<protein>
    <submittedName>
        <fullName evidence="6">Uncharacterized protein</fullName>
    </submittedName>
</protein>
<dbReference type="Pfam" id="PF13246">
    <property type="entry name" value="Cation_ATPase"/>
    <property type="match status" value="1"/>
</dbReference>
<name>A0ABT9M740_9THEO</name>
<accession>A0ABT9M740</accession>
<evidence type="ECO:0000313" key="6">
    <source>
        <dbReference type="EMBL" id="MDP9751922.1"/>
    </source>
</evidence>
<dbReference type="Gene3D" id="1.20.1110.10">
    <property type="entry name" value="Calcium-transporting ATPase, transmembrane domain"/>
    <property type="match status" value="1"/>
</dbReference>
<dbReference type="Proteomes" id="UP001223886">
    <property type="component" value="Unassembled WGS sequence"/>
</dbReference>